<dbReference type="InterPro" id="IPR013549">
    <property type="entry name" value="DUF1731"/>
</dbReference>
<feature type="domain" description="DUF1731" evidence="3">
    <location>
        <begin position="249"/>
        <end position="295"/>
    </location>
</feature>
<dbReference type="PANTHER" id="PTHR11092">
    <property type="entry name" value="SUGAR NUCLEOTIDE EPIMERASE RELATED"/>
    <property type="match status" value="1"/>
</dbReference>
<evidence type="ECO:0000259" key="2">
    <source>
        <dbReference type="Pfam" id="PF01370"/>
    </source>
</evidence>
<dbReference type="CDD" id="cd05242">
    <property type="entry name" value="SDR_a8"/>
    <property type="match status" value="1"/>
</dbReference>
<organism evidence="4 5">
    <name type="scientific">Acidovorax bellezanensis</name>
    <dbReference type="NCBI Taxonomy" id="2976702"/>
    <lineage>
        <taxon>Bacteria</taxon>
        <taxon>Pseudomonadati</taxon>
        <taxon>Pseudomonadota</taxon>
        <taxon>Betaproteobacteria</taxon>
        <taxon>Burkholderiales</taxon>
        <taxon>Comamonadaceae</taxon>
        <taxon>Acidovorax</taxon>
    </lineage>
</organism>
<comment type="similarity">
    <text evidence="1">Belongs to the NAD(P)-dependent epimerase/dehydratase family. SDR39U1 subfamily.</text>
</comment>
<dbReference type="Pfam" id="PF01370">
    <property type="entry name" value="Epimerase"/>
    <property type="match status" value="1"/>
</dbReference>
<dbReference type="InterPro" id="IPR010099">
    <property type="entry name" value="SDR39U1"/>
</dbReference>
<dbReference type="InterPro" id="IPR036291">
    <property type="entry name" value="NAD(P)-bd_dom_sf"/>
</dbReference>
<dbReference type="PANTHER" id="PTHR11092:SF0">
    <property type="entry name" value="EPIMERASE FAMILY PROTEIN SDR39U1"/>
    <property type="match status" value="1"/>
</dbReference>
<dbReference type="EMBL" id="JAODYH010000004">
    <property type="protein sequence ID" value="MCT9811127.1"/>
    <property type="molecule type" value="Genomic_DNA"/>
</dbReference>
<name>A0ABT2PPD7_9BURK</name>
<reference evidence="4 5" key="1">
    <citation type="submission" date="2022-09" db="EMBL/GenBank/DDBJ databases">
        <title>Draft genome of isolate Be4.</title>
        <authorList>
            <person name="Sanchez-Castro I."/>
            <person name="Martinez-Rodriguez P."/>
            <person name="Descostes M."/>
            <person name="Merroun M."/>
        </authorList>
    </citation>
    <scope>NUCLEOTIDE SEQUENCE [LARGE SCALE GENOMIC DNA]</scope>
    <source>
        <strain evidence="4 5">Be4</strain>
    </source>
</reference>
<dbReference type="SUPFAM" id="SSF51735">
    <property type="entry name" value="NAD(P)-binding Rossmann-fold domains"/>
    <property type="match status" value="1"/>
</dbReference>
<dbReference type="Gene3D" id="3.40.50.720">
    <property type="entry name" value="NAD(P)-binding Rossmann-like Domain"/>
    <property type="match status" value="1"/>
</dbReference>
<feature type="domain" description="NAD-dependent epimerase/dehydratase" evidence="2">
    <location>
        <begin position="3"/>
        <end position="221"/>
    </location>
</feature>
<evidence type="ECO:0000256" key="1">
    <source>
        <dbReference type="ARBA" id="ARBA00009353"/>
    </source>
</evidence>
<protein>
    <submittedName>
        <fullName evidence="4">TIGR01777 family oxidoreductase</fullName>
    </submittedName>
</protein>
<dbReference type="RefSeq" id="WP_261500309.1">
    <property type="nucleotide sequence ID" value="NZ_JAODYH010000004.1"/>
</dbReference>
<evidence type="ECO:0000313" key="5">
    <source>
        <dbReference type="Proteomes" id="UP001525968"/>
    </source>
</evidence>
<evidence type="ECO:0000313" key="4">
    <source>
        <dbReference type="EMBL" id="MCT9811127.1"/>
    </source>
</evidence>
<dbReference type="Proteomes" id="UP001525968">
    <property type="component" value="Unassembled WGS sequence"/>
</dbReference>
<dbReference type="InterPro" id="IPR001509">
    <property type="entry name" value="Epimerase_deHydtase"/>
</dbReference>
<proteinExistence type="inferred from homology"/>
<accession>A0ABT2PPD7</accession>
<evidence type="ECO:0000259" key="3">
    <source>
        <dbReference type="Pfam" id="PF08338"/>
    </source>
</evidence>
<sequence>MRILLTGGTGLIGQALCRHWQPPGHELWVWSREPHKVQHLCSGARGIANLQELDGTPLDAVVNLAGAPIADRPWTASRRQVLWRSRVDLTRTLVDWMEQQPSPPRVLLSGSAVGWYGDGGDAWLDESSPPGTADFGSQLCIAWEQEAERARLLGVRVALVRTAPVLAPRGGMLAKLLPPFKLGLGGRLGNGQQWMPWIHIDDEVNLIEYLLHHDECSGPFNACSPETVRNITFTQTLARSLHRPALLPVPAWALRLALGEMSVLLLGGQRLQPQRAQAAGFTFRHPQLSEALSQLLPRAANTTSP</sequence>
<dbReference type="Pfam" id="PF08338">
    <property type="entry name" value="DUF1731"/>
    <property type="match status" value="1"/>
</dbReference>
<keyword evidence="5" id="KW-1185">Reference proteome</keyword>
<gene>
    <name evidence="4" type="ORF">N0K08_10820</name>
</gene>
<comment type="caution">
    <text evidence="4">The sequence shown here is derived from an EMBL/GenBank/DDBJ whole genome shotgun (WGS) entry which is preliminary data.</text>
</comment>
<dbReference type="NCBIfam" id="TIGR01777">
    <property type="entry name" value="yfcH"/>
    <property type="match status" value="1"/>
</dbReference>